<dbReference type="InterPro" id="IPR036415">
    <property type="entry name" value="Lamin_tail_dom_sf"/>
</dbReference>
<evidence type="ECO:0000259" key="4">
    <source>
        <dbReference type="PROSITE" id="PS51841"/>
    </source>
</evidence>
<dbReference type="PROSITE" id="PS51841">
    <property type="entry name" value="LTD"/>
    <property type="match status" value="3"/>
</dbReference>
<dbReference type="InterPro" id="IPR003305">
    <property type="entry name" value="CenC_carb-bd"/>
</dbReference>
<dbReference type="Gene3D" id="2.60.120.260">
    <property type="entry name" value="Galactose-binding domain-like"/>
    <property type="match status" value="3"/>
</dbReference>
<dbReference type="SUPFAM" id="SSF49899">
    <property type="entry name" value="Concanavalin A-like lectins/glucanases"/>
    <property type="match status" value="1"/>
</dbReference>
<feature type="domain" description="LTD" evidence="4">
    <location>
        <begin position="907"/>
        <end position="1022"/>
    </location>
</feature>
<dbReference type="Gene3D" id="2.60.120.200">
    <property type="match status" value="1"/>
</dbReference>
<dbReference type="Proteomes" id="UP000600139">
    <property type="component" value="Unassembled WGS sequence"/>
</dbReference>
<feature type="region of interest" description="Disordered" evidence="2">
    <location>
        <begin position="270"/>
        <end position="289"/>
    </location>
</feature>
<feature type="compositionally biased region" description="Polar residues" evidence="2">
    <location>
        <begin position="270"/>
        <end position="286"/>
    </location>
</feature>
<proteinExistence type="predicted"/>
<protein>
    <submittedName>
        <fullName evidence="5">Lamin tail domain-containing protein</fullName>
    </submittedName>
</protein>
<dbReference type="Gene3D" id="2.60.40.1260">
    <property type="entry name" value="Lamin Tail domain"/>
    <property type="match status" value="1"/>
</dbReference>
<dbReference type="InterPro" id="IPR001322">
    <property type="entry name" value="Lamin_tail_dom"/>
</dbReference>
<feature type="chain" id="PRO_5037696322" evidence="3">
    <location>
        <begin position="24"/>
        <end position="2083"/>
    </location>
</feature>
<organism evidence="5 6">
    <name type="scientific">Luteolibacter yonseiensis</name>
    <dbReference type="NCBI Taxonomy" id="1144680"/>
    <lineage>
        <taxon>Bacteria</taxon>
        <taxon>Pseudomonadati</taxon>
        <taxon>Verrucomicrobiota</taxon>
        <taxon>Verrucomicrobiia</taxon>
        <taxon>Verrucomicrobiales</taxon>
        <taxon>Verrucomicrobiaceae</taxon>
        <taxon>Luteolibacter</taxon>
    </lineage>
</organism>
<dbReference type="Pfam" id="PF02018">
    <property type="entry name" value="CBM_4_9"/>
    <property type="match status" value="1"/>
</dbReference>
<evidence type="ECO:0000313" key="5">
    <source>
        <dbReference type="EMBL" id="MBK1816684.1"/>
    </source>
</evidence>
<sequence length="2083" mass="218809">MIPHAILRSAARMAAFFPALLFADAVVTFNEVNYNPASNQDAEWLELHNQMAVNVDISGWRITEGIDYTFPNGTVIAGGGYMIVAKNPANPALTGIPGVRGPFSGSLSNSGETIELVSRSGRVMDHLEFGDVGAWPIAADGVGATLAKRAPGTDSEKASSWTASLTTGGTPAARNFPTPGVPIQHVFANTASAWRFNDTDAAPATGWTGAAFDDSTWAAGQPLFGTTTSSPVLTVTADLTSRYRAGAITGVSNGSTFSQWTDTATADGVSQNTSAGGNPTYRTDVTPSGEPVVRFDGNDEYRASQAPGISASSGFVYFIVCKANPGMANGDFFFDRDSTDFDYPLASLKVNDNRYEFQKRDDSNNGLGGPVSTSSIATDRFQIVAIRRNPAASRFEIWVDGVMEASTPDDGENLTPQPIVIGGHSTAGSSAGVPADIAELLVYKNELSDGDFLSVGAYLEARYGLATAFPDTAVKTGISSTAQTSYFRKSFNFSGDPGRTQLRLDQTTADGAVFYLNGQEISRTNLPPGEVAHGTAALSNIVQPAASGFQTVPSGALVTGTNVLSVSLHKAPGDNSAFFSALLEATETPVDPEAAPSLKLNEIAGTGDTAFFVEIINDSPAAISTAGYAIGISGGATHALAATSIPAGAVAGFTEAQLGFRPAAGDKIVLSAPGSRIADVRLAATTPGGRDRTSPGDWLRPAAATPGSANQFALNTDVVINEICYNAPDLAAIPGVPPVTGTLPLISYGTTWRYNQSGPALPANWAATAHAVGGGWQSGPGTLGYSTNGTLQSGLATVLTSPALNNPFVITYYFETDFTLSAPNAATLSALNLTHLLDDGAVFYLNGVELARVNMPGGAVTSGTVAGTGVANAVETGPITVAVPPGVAVAGSNRLSVEVHQNSTSSSDVVFGLQASATITSDPGSPAVPELASQQQWIELYNKGPVSVDLSGWKLSEGVGYTIPSGTTLAAGGYLVVAKDPALVSAAGPVLGPWSGSLSGSGERVVLSDAVGNPADSVSYVDGGRWPETADGGGNTLELRDARSDNSLPESWAASDETARRTWQTFTYQGVATASTVGPDGQWRDFVFGLLDEGEMLIDDITVTENPAGSPVQMISGGDFESGATGWRFLGNHSDARVVVDPANASNHALYLRATGATEHMHNHVEKTLQNGRSIVNGRTYRISFKARWISGCNKLNTRLYFNRLARTTTLARTEVLGTPGAVNSTAVTNVGPGFTRFTHSPAVPQPGEPVTVTARAGDVDGLGGLTLHYSPAGGAFVSVPMTPTGEDGTYAASIPGFSAASVVRFYVAATDGAQVPAISYFPAEGPSSHALYQVNDGLAATNGLHNIRIIMDPADKALLYRVNNLMSNGRIGCTVIYGEREIYYNTGVRLKSSQRGRQNSARVGFNLSFNDDQLFRGVHGTIAIDRSEGQITGAQEILYDHMMYASGGIPAECNDLVKVIAPDPAHTSTGILQMARFGSVFLDSQFEDGADGTVYEYELIYYPTTADANGYKLPQPDNVVGVGVTAMGDDKENYRWSYLTKNSEDKDDYSRIIAMTKQFDQSGATFDATVNDVLDVNQWLRALAYSCASGAGDSFFSNSGHNGQFYARPSDGRVLYFPHDMDYAYNATMSIFANTELQKLTANPARRRIYLGNLHDICTTVFNQSYMSAWTGHYGSLLPNENFSGHLGYINTRSNYILSAINAEIAPLAFSITTNGGADFSSTDTPVVISGKGWVNVKDIRLAGSGTTLGVTWTSSTEWSVVVPLNGGVNLIQLEALNYSGQVVGTDSVTVTNSGNTQLPSSGNLVISEIYYHPLANADAEYLELRNVSTATVDMSGLAITGISYVFPSGATLAPGARALLVKNQTAFQSVFGTGRPVTGVFISGSLANEGETLTLRRANGDLVLTMDYSDDPPWPTLADTAGYSIVLIAPFSNPDLSDPLSWRASVAPGGTPGTDDSVDFATWKAEHGNHADHLDADGDGLTTLMEYFVGGDPSVAEPGLAPTYALEAGGTALLSITRRADVAGLNLVPQRSENLRVWETAEKTAFVGNTRISGSPARERLTFRVSGPAGASRRFFRFAIH</sequence>
<keyword evidence="3" id="KW-0732">Signal</keyword>
<gene>
    <name evidence="5" type="ORF">JIN84_13745</name>
</gene>
<dbReference type="EMBL" id="JAENIK010000011">
    <property type="protein sequence ID" value="MBK1816684.1"/>
    <property type="molecule type" value="Genomic_DNA"/>
</dbReference>
<dbReference type="InterPro" id="IPR014867">
    <property type="entry name" value="Spore_coat_CotH_CotH2/3/7"/>
</dbReference>
<reference evidence="5" key="1">
    <citation type="submission" date="2021-01" db="EMBL/GenBank/DDBJ databases">
        <title>Modified the classification status of verrucomicrobia.</title>
        <authorList>
            <person name="Feng X."/>
        </authorList>
    </citation>
    <scope>NUCLEOTIDE SEQUENCE</scope>
    <source>
        <strain evidence="5">JCM 18052</strain>
    </source>
</reference>
<dbReference type="SUPFAM" id="SSF74853">
    <property type="entry name" value="Lamin A/C globular tail domain"/>
    <property type="match status" value="3"/>
</dbReference>
<comment type="caution">
    <text evidence="5">The sequence shown here is derived from an EMBL/GenBank/DDBJ whole genome shotgun (WGS) entry which is preliminary data.</text>
</comment>
<dbReference type="RefSeq" id="WP_200351614.1">
    <property type="nucleotide sequence ID" value="NZ_BAABHZ010000006.1"/>
</dbReference>
<feature type="domain" description="LTD" evidence="4">
    <location>
        <begin position="1794"/>
        <end position="1912"/>
    </location>
</feature>
<feature type="signal peptide" evidence="3">
    <location>
        <begin position="1"/>
        <end position="23"/>
    </location>
</feature>
<dbReference type="InterPro" id="IPR013320">
    <property type="entry name" value="ConA-like_dom_sf"/>
</dbReference>
<dbReference type="Pfam" id="PF08757">
    <property type="entry name" value="CotH"/>
    <property type="match status" value="1"/>
</dbReference>
<evidence type="ECO:0000256" key="2">
    <source>
        <dbReference type="SAM" id="MobiDB-lite"/>
    </source>
</evidence>
<evidence type="ECO:0000256" key="3">
    <source>
        <dbReference type="SAM" id="SignalP"/>
    </source>
</evidence>
<dbReference type="GO" id="GO:0016798">
    <property type="term" value="F:hydrolase activity, acting on glycosyl bonds"/>
    <property type="evidence" value="ECO:0007669"/>
    <property type="project" value="InterPro"/>
</dbReference>
<keyword evidence="6" id="KW-1185">Reference proteome</keyword>
<evidence type="ECO:0000256" key="1">
    <source>
        <dbReference type="ARBA" id="ARBA00022801"/>
    </source>
</evidence>
<feature type="domain" description="LTD" evidence="4">
    <location>
        <begin position="15"/>
        <end position="131"/>
    </location>
</feature>
<name>A0A934VCN8_9BACT</name>
<keyword evidence="1" id="KW-0378">Hydrolase</keyword>
<accession>A0A934VCN8</accession>
<evidence type="ECO:0000313" key="6">
    <source>
        <dbReference type="Proteomes" id="UP000600139"/>
    </source>
</evidence>
<dbReference type="Pfam" id="PF00932">
    <property type="entry name" value="LTD"/>
    <property type="match status" value="3"/>
</dbReference>
<feature type="region of interest" description="Disordered" evidence="2">
    <location>
        <begin position="1027"/>
        <end position="1056"/>
    </location>
</feature>